<dbReference type="PANTHER" id="PTHR11362:SF148">
    <property type="entry name" value="CARBOXYPEPTIDASE Y INHIBITOR"/>
    <property type="match status" value="1"/>
</dbReference>
<dbReference type="SUPFAM" id="SSF48619">
    <property type="entry name" value="Phospholipase A2, PLA2"/>
    <property type="match status" value="1"/>
</dbReference>
<keyword evidence="2" id="KW-0732">Signal</keyword>
<dbReference type="GO" id="GO:0006644">
    <property type="term" value="P:phospholipid metabolic process"/>
    <property type="evidence" value="ECO:0007669"/>
    <property type="project" value="InterPro"/>
</dbReference>
<dbReference type="GO" id="GO:0005543">
    <property type="term" value="F:phospholipid binding"/>
    <property type="evidence" value="ECO:0007669"/>
    <property type="project" value="TreeGrafter"/>
</dbReference>
<dbReference type="PANTHER" id="PTHR11362">
    <property type="entry name" value="PHOSPHATIDYLETHANOLAMINE-BINDING PROTEIN"/>
    <property type="match status" value="1"/>
</dbReference>
<dbReference type="GO" id="GO:0046578">
    <property type="term" value="P:regulation of Ras protein signal transduction"/>
    <property type="evidence" value="ECO:0007669"/>
    <property type="project" value="TreeGrafter"/>
</dbReference>
<dbReference type="GO" id="GO:0004623">
    <property type="term" value="F:phospholipase A2 activity"/>
    <property type="evidence" value="ECO:0007669"/>
    <property type="project" value="InterPro"/>
</dbReference>
<evidence type="ECO:0000313" key="3">
    <source>
        <dbReference type="EMBL" id="QPC59988.1"/>
    </source>
</evidence>
<protein>
    <recommendedName>
        <fullName evidence="5">Phosphatidylethanolamine-binding protein</fullName>
    </recommendedName>
</protein>
<dbReference type="InterPro" id="IPR036610">
    <property type="entry name" value="PEBP-like_sf"/>
</dbReference>
<dbReference type="InterPro" id="IPR015141">
    <property type="entry name" value="PLipase_A2_prok/fun"/>
</dbReference>
<dbReference type="GO" id="GO:0030162">
    <property type="term" value="P:regulation of proteolysis"/>
    <property type="evidence" value="ECO:0007669"/>
    <property type="project" value="TreeGrafter"/>
</dbReference>
<dbReference type="Pfam" id="PF09056">
    <property type="entry name" value="Phospholip_A2_3"/>
    <property type="match status" value="1"/>
</dbReference>
<dbReference type="InterPro" id="IPR001858">
    <property type="entry name" value="Phosphatidylethanolamine-bd_CS"/>
</dbReference>
<dbReference type="Proteomes" id="UP000663297">
    <property type="component" value="Chromosome 1"/>
</dbReference>
<dbReference type="Gene3D" id="1.20.90.10">
    <property type="entry name" value="Phospholipase A2 domain"/>
    <property type="match status" value="1"/>
</dbReference>
<evidence type="ECO:0000256" key="1">
    <source>
        <dbReference type="ARBA" id="ARBA00007091"/>
    </source>
</evidence>
<name>A0A7S8D195_FUSCU</name>
<accession>A0A7S8D195</accession>
<sequence length="492" mass="54535">MLWRYSLLFAAQFGSVIGNGQHVLGSSGDGLNRIRDKLLEAEIIPTVIDDFPPALGFRASWKHDSADLGNTLKPKHLKKAPKVHLDRVESDDSLETILKKYATYVVVLTDPDAPSRDDPKWSEFCHWIATGRTSPSSTTSKHKLKDIVKYKAPAPPPKTGKHRYVFFAFVAANGTTEKLHLTKPKERKHWGSKDAGHGVREWALQNGLAPVERGAVAYTQIHMSTASLDHVICPVPLAHRPIFLFQNPSGNLIVPASTKTPSYPIRPTIDTTNKMASMYSIVDGVMREGPTTTHFLQLFESKPPAQHLDNGFIATVLSVLPVVLALPTGEDASISKRQSVNTVTDQLLFSVTLPQFTARRNARDPPTVDWTSDGCTSSPDNPFGFPFIPACNRHDFGYHNYRAQNRFTVSGKARIDSNFKTDLYFQCQSSSVSGVCRGLADVYYAAVRAFGGDDATPGKRDEDLVKEYEEKVEVYNKLVEEAQEKGDLPRLD</sequence>
<dbReference type="AlphaFoldDB" id="A0A7S8D195"/>
<dbReference type="PROSITE" id="PS01220">
    <property type="entry name" value="PBP"/>
    <property type="match status" value="1"/>
</dbReference>
<evidence type="ECO:0000256" key="2">
    <source>
        <dbReference type="SAM" id="SignalP"/>
    </source>
</evidence>
<dbReference type="Pfam" id="PF01161">
    <property type="entry name" value="PBP"/>
    <property type="match status" value="1"/>
</dbReference>
<organism evidence="3 4">
    <name type="scientific">Fusarium culmorum</name>
    <dbReference type="NCBI Taxonomy" id="5516"/>
    <lineage>
        <taxon>Eukaryota</taxon>
        <taxon>Fungi</taxon>
        <taxon>Dikarya</taxon>
        <taxon>Ascomycota</taxon>
        <taxon>Pezizomycotina</taxon>
        <taxon>Sordariomycetes</taxon>
        <taxon>Hypocreomycetidae</taxon>
        <taxon>Hypocreales</taxon>
        <taxon>Nectriaceae</taxon>
        <taxon>Fusarium</taxon>
    </lineage>
</organism>
<feature type="signal peptide" evidence="2">
    <location>
        <begin position="1"/>
        <end position="18"/>
    </location>
</feature>
<dbReference type="InterPro" id="IPR008914">
    <property type="entry name" value="PEBP"/>
</dbReference>
<evidence type="ECO:0000313" key="4">
    <source>
        <dbReference type="Proteomes" id="UP000663297"/>
    </source>
</evidence>
<dbReference type="CDD" id="cd00866">
    <property type="entry name" value="PEBP_euk"/>
    <property type="match status" value="1"/>
</dbReference>
<feature type="chain" id="PRO_5030941853" description="Phosphatidylethanolamine-binding protein" evidence="2">
    <location>
        <begin position="19"/>
        <end position="492"/>
    </location>
</feature>
<dbReference type="EMBL" id="CP064747">
    <property type="protein sequence ID" value="QPC59988.1"/>
    <property type="molecule type" value="Genomic_DNA"/>
</dbReference>
<dbReference type="GO" id="GO:0050482">
    <property type="term" value="P:arachidonate secretion"/>
    <property type="evidence" value="ECO:0007669"/>
    <property type="project" value="InterPro"/>
</dbReference>
<reference evidence="3" key="1">
    <citation type="submission" date="2020-11" db="EMBL/GenBank/DDBJ databases">
        <title>The chromosome-scale genome resource for two endophytic Fusarium species: F. culmorum and F. pseudograminearum.</title>
        <authorList>
            <person name="Yuan Z."/>
        </authorList>
    </citation>
    <scope>NUCLEOTIDE SEQUENCE</scope>
    <source>
        <strain evidence="3">Class2-1B</strain>
    </source>
</reference>
<dbReference type="GO" id="GO:0030414">
    <property type="term" value="F:peptidase inhibitor activity"/>
    <property type="evidence" value="ECO:0007669"/>
    <property type="project" value="TreeGrafter"/>
</dbReference>
<evidence type="ECO:0008006" key="5">
    <source>
        <dbReference type="Google" id="ProtNLM"/>
    </source>
</evidence>
<dbReference type="InterPro" id="IPR035810">
    <property type="entry name" value="PEBP_euk"/>
</dbReference>
<comment type="similarity">
    <text evidence="1">Belongs to the phosphatidylethanolamine-binding protein family.</text>
</comment>
<dbReference type="SUPFAM" id="SSF49777">
    <property type="entry name" value="PEBP-like"/>
    <property type="match status" value="1"/>
</dbReference>
<proteinExistence type="inferred from homology"/>
<gene>
    <name evidence="3" type="ORF">HYE67_002219</name>
</gene>
<dbReference type="Gene3D" id="3.90.280.10">
    <property type="entry name" value="PEBP-like"/>
    <property type="match status" value="1"/>
</dbReference>
<dbReference type="InterPro" id="IPR036444">
    <property type="entry name" value="PLipase_A2_dom_sf"/>
</dbReference>